<name>S3CVQ6_GLAL2</name>
<dbReference type="PANTHER" id="PTHR33112">
    <property type="entry name" value="DOMAIN PROTEIN, PUTATIVE-RELATED"/>
    <property type="match status" value="1"/>
</dbReference>
<organism evidence="2 3">
    <name type="scientific">Glarea lozoyensis (strain ATCC 20868 / MF5171)</name>
    <dbReference type="NCBI Taxonomy" id="1116229"/>
    <lineage>
        <taxon>Eukaryota</taxon>
        <taxon>Fungi</taxon>
        <taxon>Dikarya</taxon>
        <taxon>Ascomycota</taxon>
        <taxon>Pezizomycotina</taxon>
        <taxon>Leotiomycetes</taxon>
        <taxon>Helotiales</taxon>
        <taxon>Helotiaceae</taxon>
        <taxon>Glarea</taxon>
    </lineage>
</organism>
<feature type="domain" description="Heterokaryon incompatibility" evidence="1">
    <location>
        <begin position="343"/>
        <end position="487"/>
    </location>
</feature>
<dbReference type="GeneID" id="19459252"/>
<dbReference type="HOGENOM" id="CLU_002639_3_0_1"/>
<dbReference type="OrthoDB" id="3448730at2759"/>
<gene>
    <name evidence="2" type="ORF">GLAREA_00192</name>
</gene>
<evidence type="ECO:0000259" key="1">
    <source>
        <dbReference type="Pfam" id="PF06985"/>
    </source>
</evidence>
<dbReference type="AlphaFoldDB" id="S3CVQ6"/>
<dbReference type="PANTHER" id="PTHR33112:SF15">
    <property type="entry name" value="HETEROKARYON INCOMPATIBILITY DOMAIN-CONTAINING PROTEIN"/>
    <property type="match status" value="1"/>
</dbReference>
<dbReference type="Pfam" id="PF06985">
    <property type="entry name" value="HET"/>
    <property type="match status" value="1"/>
</dbReference>
<accession>S3CVQ6</accession>
<sequence>MSVSAEEVLAFDLPDVSTKSEDLDLASPIVTWESPSEVTLSSRLPCRVSNLSESANSADLESPVIISTTAHSDTPVFEKVLENSPVDAITKNPTDSSYSEQRKNDDAIRNCYMKHDSETFAKKVSVDSQSSQLCKDCQNVFDHWTDVLRDERGAFRHCVSREVLEKSAEAGCCLCSQFLKAVQSEWQPSENVFPDFMKLCGLEVDLTDDETAESGFLVIKKGPDIIFDPFPAPEREVFGNDDWMISLLFFPNKTRPSIEILDVKMSPISPSKFSYDSINSFQNNTREALPHMRNWLRSCLEDPIQHMKCVTDQGQATPTRLISVNGDEIKLCETVDWKHCPKYATLSHVWGLTGFEKLTSANVNLFKKSIPAGALSKTFRDAIEVIRFLEIQYIWIDSLCIIQDQLDDWEIEASRMASVYGNSTINLAASAAKDGNFGLFNDRTKSWCCRIFLESGSRKVGYVCQPSRKWTAVSRLPLASRGWALQERYLPRRTLYFTQDEVLWGCYSTSFDETNPCRCSTSKFEHEFLRPLVGPISKLSWYNITAQYCSTQLTFSKDRLTAIAGLARQRHAFVKDEYIAGLWWRTAIHGLCWMSHGGLGKIHRITPYVAPTWSCLSINNEILLNGNFTLDEDRINPLERLHVHVQSVAITLASADRFGAITKATMRLACGHMLKCKLRDMEDTPIEIRGHNKSLMTSLTADCFSNPLIKQFIDQGLSAQVDDVQVEPFEFYIVPIKSAGPYATFAMMLLPVPGQQGVYERVGSTFPYVVATPEWREAFENENCQPMPEECVSIDVDERGRKIFVIDLV</sequence>
<evidence type="ECO:0000313" key="3">
    <source>
        <dbReference type="Proteomes" id="UP000016922"/>
    </source>
</evidence>
<keyword evidence="3" id="KW-1185">Reference proteome</keyword>
<dbReference type="InterPro" id="IPR010730">
    <property type="entry name" value="HET"/>
</dbReference>
<dbReference type="STRING" id="1116229.S3CVQ6"/>
<proteinExistence type="predicted"/>
<evidence type="ECO:0000313" key="2">
    <source>
        <dbReference type="EMBL" id="EPE29034.1"/>
    </source>
</evidence>
<reference evidence="2 3" key="1">
    <citation type="journal article" date="2013" name="BMC Genomics">
        <title>Genomics-driven discovery of the pneumocandin biosynthetic gene cluster in the fungus Glarea lozoyensis.</title>
        <authorList>
            <person name="Chen L."/>
            <person name="Yue Q."/>
            <person name="Zhang X."/>
            <person name="Xiang M."/>
            <person name="Wang C."/>
            <person name="Li S."/>
            <person name="Che Y."/>
            <person name="Ortiz-Lopez F.J."/>
            <person name="Bills G.F."/>
            <person name="Liu X."/>
            <person name="An Z."/>
        </authorList>
    </citation>
    <scope>NUCLEOTIDE SEQUENCE [LARGE SCALE GENOMIC DNA]</scope>
    <source>
        <strain evidence="3">ATCC 20868 / MF5171</strain>
    </source>
</reference>
<dbReference type="EMBL" id="KE145367">
    <property type="protein sequence ID" value="EPE29034.1"/>
    <property type="molecule type" value="Genomic_DNA"/>
</dbReference>
<dbReference type="KEGG" id="glz:GLAREA_00192"/>
<protein>
    <recommendedName>
        <fullName evidence="1">Heterokaryon incompatibility domain-containing protein</fullName>
    </recommendedName>
</protein>
<dbReference type="Proteomes" id="UP000016922">
    <property type="component" value="Unassembled WGS sequence"/>
</dbReference>
<dbReference type="RefSeq" id="XP_008083143.1">
    <property type="nucleotide sequence ID" value="XM_008084952.1"/>
</dbReference>